<proteinExistence type="predicted"/>
<keyword evidence="1" id="KW-1185">Reference proteome</keyword>
<reference evidence="1" key="1">
    <citation type="submission" date="2012-09" db="EMBL/GenBank/DDBJ databases">
        <authorList>
            <person name="Martin A.A."/>
        </authorList>
    </citation>
    <scope>NUCLEOTIDE SEQUENCE</scope>
</reference>
<sequence length="82" mass="8786">RAFVCFDISGRDLTGLNVCPLDPGGYFVIGAFEMVAAMQICNFYASTGDSCGTAFRALGSSSYCDTVEQIIYDFAIPEMNGC</sequence>
<protein>
    <submittedName>
        <fullName evidence="2">X8 domain-containing protein</fullName>
    </submittedName>
</protein>
<evidence type="ECO:0000313" key="2">
    <source>
        <dbReference type="WBParaSite" id="ACAC_0000587201-mRNA-1"/>
    </source>
</evidence>
<dbReference type="AlphaFoldDB" id="A0A0K0D727"/>
<reference evidence="2" key="2">
    <citation type="submission" date="2017-02" db="UniProtKB">
        <authorList>
            <consortium name="WormBaseParasite"/>
        </authorList>
    </citation>
    <scope>IDENTIFICATION</scope>
</reference>
<evidence type="ECO:0000313" key="1">
    <source>
        <dbReference type="Proteomes" id="UP000035642"/>
    </source>
</evidence>
<dbReference type="WBParaSite" id="ACAC_0000587201-mRNA-1">
    <property type="protein sequence ID" value="ACAC_0000587201-mRNA-1"/>
    <property type="gene ID" value="ACAC_0000587201"/>
</dbReference>
<accession>A0A0K0D727</accession>
<organism evidence="1 2">
    <name type="scientific">Angiostrongylus cantonensis</name>
    <name type="common">Rat lungworm</name>
    <dbReference type="NCBI Taxonomy" id="6313"/>
    <lineage>
        <taxon>Eukaryota</taxon>
        <taxon>Metazoa</taxon>
        <taxon>Ecdysozoa</taxon>
        <taxon>Nematoda</taxon>
        <taxon>Chromadorea</taxon>
        <taxon>Rhabditida</taxon>
        <taxon>Rhabditina</taxon>
        <taxon>Rhabditomorpha</taxon>
        <taxon>Strongyloidea</taxon>
        <taxon>Metastrongylidae</taxon>
        <taxon>Angiostrongylus</taxon>
    </lineage>
</organism>
<dbReference type="Proteomes" id="UP000035642">
    <property type="component" value="Unassembled WGS sequence"/>
</dbReference>
<name>A0A0K0D727_ANGCA</name>